<sequence length="165" mass="18979">MSTSTRFYTLATLVLVDSTLSATGYHGTNTARWYLVHLAAESAWKYLTRFGQEHADHLDREEFEHHLTRLRQERQDGHEHDRQEEEHQEDEAFKKFGQLFEACPTDAERLELLKCLVGELEQVNPEADVKGEFLAVLQKRKEENPEGGEPFAEEFFDWLLGGGGG</sequence>
<evidence type="ECO:0000256" key="1">
    <source>
        <dbReference type="SAM" id="SignalP"/>
    </source>
</evidence>
<protein>
    <recommendedName>
        <fullName evidence="4">Hemerythrin-like domain-containing protein</fullName>
    </recommendedName>
</protein>
<comment type="caution">
    <text evidence="2">The sequence shown here is derived from an EMBL/GenBank/DDBJ whole genome shotgun (WGS) entry which is preliminary data.</text>
</comment>
<keyword evidence="1" id="KW-0732">Signal</keyword>
<proteinExistence type="predicted"/>
<dbReference type="AlphaFoldDB" id="A0A9N9KSX2"/>
<organism evidence="2 3">
    <name type="scientific">Hymenoscyphus fraxineus</name>
    <dbReference type="NCBI Taxonomy" id="746836"/>
    <lineage>
        <taxon>Eukaryota</taxon>
        <taxon>Fungi</taxon>
        <taxon>Dikarya</taxon>
        <taxon>Ascomycota</taxon>
        <taxon>Pezizomycotina</taxon>
        <taxon>Leotiomycetes</taxon>
        <taxon>Helotiales</taxon>
        <taxon>Helotiaceae</taxon>
        <taxon>Hymenoscyphus</taxon>
    </lineage>
</organism>
<accession>A0A9N9KSX2</accession>
<dbReference type="EMBL" id="CAJVRL010000045">
    <property type="protein sequence ID" value="CAG8952368.1"/>
    <property type="molecule type" value="Genomic_DNA"/>
</dbReference>
<feature type="chain" id="PRO_5040198159" description="Hemerythrin-like domain-containing protein" evidence="1">
    <location>
        <begin position="22"/>
        <end position="165"/>
    </location>
</feature>
<dbReference type="Proteomes" id="UP000696280">
    <property type="component" value="Unassembled WGS sequence"/>
</dbReference>
<reference evidence="2" key="1">
    <citation type="submission" date="2021-07" db="EMBL/GenBank/DDBJ databases">
        <authorList>
            <person name="Durling M."/>
        </authorList>
    </citation>
    <scope>NUCLEOTIDE SEQUENCE</scope>
</reference>
<evidence type="ECO:0000313" key="2">
    <source>
        <dbReference type="EMBL" id="CAG8952368.1"/>
    </source>
</evidence>
<name>A0A9N9KSX2_9HELO</name>
<feature type="signal peptide" evidence="1">
    <location>
        <begin position="1"/>
        <end position="21"/>
    </location>
</feature>
<gene>
    <name evidence="2" type="ORF">HYFRA_00001114</name>
</gene>
<evidence type="ECO:0000313" key="3">
    <source>
        <dbReference type="Proteomes" id="UP000696280"/>
    </source>
</evidence>
<evidence type="ECO:0008006" key="4">
    <source>
        <dbReference type="Google" id="ProtNLM"/>
    </source>
</evidence>
<dbReference type="OrthoDB" id="10390938at2759"/>
<keyword evidence="3" id="KW-1185">Reference proteome</keyword>